<gene>
    <name evidence="2" type="ORF">EG028_24400</name>
</gene>
<keyword evidence="2" id="KW-0315">Glutamine amidotransferase</keyword>
<dbReference type="InterPro" id="IPR002818">
    <property type="entry name" value="DJ-1/PfpI"/>
</dbReference>
<dbReference type="Pfam" id="PF01965">
    <property type="entry name" value="DJ-1_PfpI"/>
    <property type="match status" value="1"/>
</dbReference>
<evidence type="ECO:0000313" key="3">
    <source>
        <dbReference type="Proteomes" id="UP000279089"/>
    </source>
</evidence>
<dbReference type="AlphaFoldDB" id="A0A3N4M5V2"/>
<dbReference type="Gene3D" id="3.40.50.880">
    <property type="match status" value="1"/>
</dbReference>
<sequence length="210" mass="22976">MIFVSSPLKCTTIMKNKTCYLFVFNGYSDWEPALAAASLQQFSEYEVRPFSIDGKAVISAANLQVIPQLSLAELDATLADIVILPGGAAWAEGKNREISPFIQDVLRKGKLLAAICDATLYLASQGILDNIPHTSNDLGLLKEAVPEYKGETNYVNKPAVTTDQVITANGAAGTAFALAIVSRLGLLENEQFAFWFGFFHKPEFQSLWHE</sequence>
<dbReference type="GO" id="GO:0016740">
    <property type="term" value="F:transferase activity"/>
    <property type="evidence" value="ECO:0007669"/>
    <property type="project" value="UniProtKB-KW"/>
</dbReference>
<accession>A0A3N4M5V2</accession>
<proteinExistence type="predicted"/>
<dbReference type="InterPro" id="IPR029062">
    <property type="entry name" value="Class_I_gatase-like"/>
</dbReference>
<dbReference type="OrthoDB" id="6003696at2"/>
<dbReference type="PANTHER" id="PTHR43130:SF3">
    <property type="entry name" value="HTH-TYPE TRANSCRIPTIONAL REGULATOR RV1931C"/>
    <property type="match status" value="1"/>
</dbReference>
<dbReference type="EMBL" id="RMBX01000015">
    <property type="protein sequence ID" value="RPD38415.1"/>
    <property type="molecule type" value="Genomic_DNA"/>
</dbReference>
<name>A0A3N4M5V2_9BACT</name>
<dbReference type="PANTHER" id="PTHR43130">
    <property type="entry name" value="ARAC-FAMILY TRANSCRIPTIONAL REGULATOR"/>
    <property type="match status" value="1"/>
</dbReference>
<evidence type="ECO:0000313" key="2">
    <source>
        <dbReference type="EMBL" id="RPD38415.1"/>
    </source>
</evidence>
<organism evidence="2 3">
    <name type="scientific">Chitinophaga barathri</name>
    <dbReference type="NCBI Taxonomy" id="1647451"/>
    <lineage>
        <taxon>Bacteria</taxon>
        <taxon>Pseudomonadati</taxon>
        <taxon>Bacteroidota</taxon>
        <taxon>Chitinophagia</taxon>
        <taxon>Chitinophagales</taxon>
        <taxon>Chitinophagaceae</taxon>
        <taxon>Chitinophaga</taxon>
    </lineage>
</organism>
<keyword evidence="2" id="KW-0808">Transferase</keyword>
<dbReference type="InterPro" id="IPR052158">
    <property type="entry name" value="INH-QAR"/>
</dbReference>
<dbReference type="SUPFAM" id="SSF52317">
    <property type="entry name" value="Class I glutamine amidotransferase-like"/>
    <property type="match status" value="1"/>
</dbReference>
<comment type="caution">
    <text evidence="2">The sequence shown here is derived from an EMBL/GenBank/DDBJ whole genome shotgun (WGS) entry which is preliminary data.</text>
</comment>
<dbReference type="Proteomes" id="UP000279089">
    <property type="component" value="Unassembled WGS sequence"/>
</dbReference>
<dbReference type="GO" id="GO:0006355">
    <property type="term" value="P:regulation of DNA-templated transcription"/>
    <property type="evidence" value="ECO:0007669"/>
    <property type="project" value="TreeGrafter"/>
</dbReference>
<protein>
    <submittedName>
        <fullName evidence="2">Glutamine amidotransferase</fullName>
    </submittedName>
</protein>
<feature type="domain" description="DJ-1/PfpI" evidence="1">
    <location>
        <begin position="19"/>
        <end position="182"/>
    </location>
</feature>
<keyword evidence="3" id="KW-1185">Reference proteome</keyword>
<evidence type="ECO:0000259" key="1">
    <source>
        <dbReference type="Pfam" id="PF01965"/>
    </source>
</evidence>
<reference evidence="3" key="1">
    <citation type="submission" date="2018-11" db="EMBL/GenBank/DDBJ databases">
        <title>Chitinophaga lutea sp.nov., isolate from arsenic contaminated soil.</title>
        <authorList>
            <person name="Zong Y."/>
        </authorList>
    </citation>
    <scope>NUCLEOTIDE SEQUENCE [LARGE SCALE GENOMIC DNA]</scope>
    <source>
        <strain evidence="3">YLT18</strain>
    </source>
</reference>